<name>A0ABS7JJL1_9SPHN</name>
<evidence type="ECO:0000313" key="2">
    <source>
        <dbReference type="EMBL" id="MBX7489574.1"/>
    </source>
</evidence>
<dbReference type="InterPro" id="IPR008136">
    <property type="entry name" value="CinA_C"/>
</dbReference>
<dbReference type="InterPro" id="IPR036653">
    <property type="entry name" value="CinA-like_C"/>
</dbReference>
<feature type="domain" description="CinA C-terminal" evidence="1">
    <location>
        <begin position="13"/>
        <end position="161"/>
    </location>
</feature>
<gene>
    <name evidence="2" type="ORF">K3177_13715</name>
</gene>
<reference evidence="2 3" key="1">
    <citation type="submission" date="2021-08" db="EMBL/GenBank/DDBJ databases">
        <title>Comparative Genomics Analysis of the Genus Qipengyuania Reveals Extensive Genetic Diversity and Metabolic Versatility, Including the Description of Fifteen Novel Species.</title>
        <authorList>
            <person name="Liu Y."/>
        </authorList>
    </citation>
    <scope>NUCLEOTIDE SEQUENCE [LARGE SCALE GENOMIC DNA]</scope>
    <source>
        <strain evidence="2 3">GH25</strain>
    </source>
</reference>
<evidence type="ECO:0000313" key="3">
    <source>
        <dbReference type="Proteomes" id="UP000776651"/>
    </source>
</evidence>
<evidence type="ECO:0000259" key="1">
    <source>
        <dbReference type="Pfam" id="PF02464"/>
    </source>
</evidence>
<protein>
    <submittedName>
        <fullName evidence="2">CinA family protein</fullName>
    </submittedName>
</protein>
<dbReference type="SUPFAM" id="SSF142433">
    <property type="entry name" value="CinA-like"/>
    <property type="match status" value="1"/>
</dbReference>
<accession>A0ABS7JJL1</accession>
<organism evidence="2 3">
    <name type="scientific">Qipengyuania pacifica</name>
    <dbReference type="NCBI Taxonomy" id="2860199"/>
    <lineage>
        <taxon>Bacteria</taxon>
        <taxon>Pseudomonadati</taxon>
        <taxon>Pseudomonadota</taxon>
        <taxon>Alphaproteobacteria</taxon>
        <taxon>Sphingomonadales</taxon>
        <taxon>Erythrobacteraceae</taxon>
        <taxon>Qipengyuania</taxon>
    </lineage>
</organism>
<dbReference type="NCBIfam" id="TIGR00199">
    <property type="entry name" value="PncC_domain"/>
    <property type="match status" value="1"/>
</dbReference>
<proteinExistence type="predicted"/>
<comment type="caution">
    <text evidence="2">The sequence shown here is derived from an EMBL/GenBank/DDBJ whole genome shotgun (WGS) entry which is preliminary data.</text>
</comment>
<dbReference type="EMBL" id="JAIGNQ010000004">
    <property type="protein sequence ID" value="MBX7489574.1"/>
    <property type="molecule type" value="Genomic_DNA"/>
</dbReference>
<sequence length="173" mass="18066">MNKAMTKHAFATLVHDLGELLLPGHFKIATAESCTGGMLACAIVSDVDASSILERAFVVYTVDAKCDMLGLERDRVEECGGVAKDVAIAMARSALQKSGADLAVAITGFAGPREGDEEVGLIHIATAYAQGVCHKALHLGDIGRKAACEQAVAAALEMMIEVSRAFFAARTSA</sequence>
<dbReference type="Gene3D" id="3.90.950.20">
    <property type="entry name" value="CinA-like"/>
    <property type="match status" value="1"/>
</dbReference>
<dbReference type="Pfam" id="PF02464">
    <property type="entry name" value="CinA"/>
    <property type="match status" value="1"/>
</dbReference>
<dbReference type="Proteomes" id="UP000776651">
    <property type="component" value="Unassembled WGS sequence"/>
</dbReference>
<keyword evidence="3" id="KW-1185">Reference proteome</keyword>
<dbReference type="RefSeq" id="WP_221598700.1">
    <property type="nucleotide sequence ID" value="NZ_JAIGNQ010000004.1"/>
</dbReference>